<evidence type="ECO:0000256" key="1">
    <source>
        <dbReference type="SAM" id="MobiDB-lite"/>
    </source>
</evidence>
<feature type="transmembrane region" description="Helical" evidence="2">
    <location>
        <begin position="382"/>
        <end position="402"/>
    </location>
</feature>
<dbReference type="Proteomes" id="UP000009168">
    <property type="component" value="Unassembled WGS sequence"/>
</dbReference>
<organism evidence="3 4">
    <name type="scientific">Tetrahymena thermophila (strain SB210)</name>
    <dbReference type="NCBI Taxonomy" id="312017"/>
    <lineage>
        <taxon>Eukaryota</taxon>
        <taxon>Sar</taxon>
        <taxon>Alveolata</taxon>
        <taxon>Ciliophora</taxon>
        <taxon>Intramacronucleata</taxon>
        <taxon>Oligohymenophorea</taxon>
        <taxon>Hymenostomatida</taxon>
        <taxon>Tetrahymenina</taxon>
        <taxon>Tetrahymenidae</taxon>
        <taxon>Tetrahymena</taxon>
    </lineage>
</organism>
<dbReference type="GeneID" id="7838694"/>
<keyword evidence="2" id="KW-0472">Membrane</keyword>
<gene>
    <name evidence="3" type="ORF">TTHERM_00490610</name>
</gene>
<feature type="compositionally biased region" description="Basic and acidic residues" evidence="1">
    <location>
        <begin position="201"/>
        <end position="211"/>
    </location>
</feature>
<dbReference type="AlphaFoldDB" id="Q23JB1"/>
<proteinExistence type="predicted"/>
<keyword evidence="2" id="KW-1133">Transmembrane helix</keyword>
<keyword evidence="2 3" id="KW-0812">Transmembrane</keyword>
<feature type="transmembrane region" description="Helical" evidence="2">
    <location>
        <begin position="353"/>
        <end position="370"/>
    </location>
</feature>
<accession>Q23JB1</accession>
<evidence type="ECO:0000313" key="3">
    <source>
        <dbReference type="EMBL" id="EAR96593.2"/>
    </source>
</evidence>
<feature type="transmembrane region" description="Helical" evidence="2">
    <location>
        <begin position="460"/>
        <end position="478"/>
    </location>
</feature>
<dbReference type="InParanoid" id="Q23JB1"/>
<dbReference type="HOGENOM" id="CLU_525327_0_0_1"/>
<sequence length="499" mass="58071">MQGLKLPYQKHADEDEETSPQNAQIVNNENHETNRSCIIEDNSKKMETQFNQSYMVTYTQGNMTTNSNNISISKVDLNSIQGRYKSANKQQSQDMQEFVMDNNSLQNNEDNRNDNNQIIPLEIQNEMIDYHMKNQNGKQQQNSKKTAKQLQYKKRQADLHIEIPNSDEERKAKQDAYNKMVAQQQMIMQNGNGNSSNRRQLNQDREKKGEGMENQESARVNDIIKNNQIDVENLETIQIDYDFETIEGLTDDQCLELYCEGSVKLKNQSRLFCKLAYEHLLVEKIRSTTRLVYTNLGIVNNGNLNSSDFISEYIVGPLKRENTKFRTQDISEAFTVQCSDYIHFNIKKQISRAVRLFIVLSVIMLVSFILKIQDSAYEKDVTLQICFILLGLSQFASTYFYVSGIYACSNEYIRKGIFLNQLYFFASIGQFIFESIALNYFSQIANNTIQTRTNFKQVIFYYFSFIITFIVCPYLYKINKNTTSAVRRIIKIVSDEYID</sequence>
<evidence type="ECO:0000256" key="2">
    <source>
        <dbReference type="SAM" id="Phobius"/>
    </source>
</evidence>
<feature type="region of interest" description="Disordered" evidence="1">
    <location>
        <begin position="189"/>
        <end position="215"/>
    </location>
</feature>
<feature type="transmembrane region" description="Helical" evidence="2">
    <location>
        <begin position="422"/>
        <end position="440"/>
    </location>
</feature>
<dbReference type="KEGG" id="tet:TTHERM_00490610"/>
<evidence type="ECO:0000313" key="4">
    <source>
        <dbReference type="Proteomes" id="UP000009168"/>
    </source>
</evidence>
<reference evidence="4" key="1">
    <citation type="journal article" date="2006" name="PLoS Biol.">
        <title>Macronuclear genome sequence of the ciliate Tetrahymena thermophila, a model eukaryote.</title>
        <authorList>
            <person name="Eisen J.A."/>
            <person name="Coyne R.S."/>
            <person name="Wu M."/>
            <person name="Wu D."/>
            <person name="Thiagarajan M."/>
            <person name="Wortman J.R."/>
            <person name="Badger J.H."/>
            <person name="Ren Q."/>
            <person name="Amedeo P."/>
            <person name="Jones K.M."/>
            <person name="Tallon L.J."/>
            <person name="Delcher A.L."/>
            <person name="Salzberg S.L."/>
            <person name="Silva J.C."/>
            <person name="Haas B.J."/>
            <person name="Majoros W.H."/>
            <person name="Farzad M."/>
            <person name="Carlton J.M."/>
            <person name="Smith R.K. Jr."/>
            <person name="Garg J."/>
            <person name="Pearlman R.E."/>
            <person name="Karrer K.M."/>
            <person name="Sun L."/>
            <person name="Manning G."/>
            <person name="Elde N.C."/>
            <person name="Turkewitz A.P."/>
            <person name="Asai D.J."/>
            <person name="Wilkes D.E."/>
            <person name="Wang Y."/>
            <person name="Cai H."/>
            <person name="Collins K."/>
            <person name="Stewart B.A."/>
            <person name="Lee S.R."/>
            <person name="Wilamowska K."/>
            <person name="Weinberg Z."/>
            <person name="Ruzzo W.L."/>
            <person name="Wloga D."/>
            <person name="Gaertig J."/>
            <person name="Frankel J."/>
            <person name="Tsao C.-C."/>
            <person name="Gorovsky M.A."/>
            <person name="Keeling P.J."/>
            <person name="Waller R.F."/>
            <person name="Patron N.J."/>
            <person name="Cherry J.M."/>
            <person name="Stover N.A."/>
            <person name="Krieger C.J."/>
            <person name="del Toro C."/>
            <person name="Ryder H.F."/>
            <person name="Williamson S.C."/>
            <person name="Barbeau R.A."/>
            <person name="Hamilton E.P."/>
            <person name="Orias E."/>
        </authorList>
    </citation>
    <scope>NUCLEOTIDE SEQUENCE [LARGE SCALE GENOMIC DNA]</scope>
    <source>
        <strain evidence="4">SB210</strain>
    </source>
</reference>
<protein>
    <submittedName>
        <fullName evidence="3">Transmembrane protein, putative</fullName>
    </submittedName>
</protein>
<feature type="region of interest" description="Disordered" evidence="1">
    <location>
        <begin position="1"/>
        <end position="22"/>
    </location>
</feature>
<dbReference type="EMBL" id="GG662691">
    <property type="protein sequence ID" value="EAR96593.2"/>
    <property type="molecule type" value="Genomic_DNA"/>
</dbReference>
<name>Q23JB1_TETTS</name>
<keyword evidence="4" id="KW-1185">Reference proteome</keyword>
<dbReference type="RefSeq" id="XP_001016838.2">
    <property type="nucleotide sequence ID" value="XM_001016838.2"/>
</dbReference>